<accession>A0AAU9PJR9</accession>
<gene>
    <name evidence="2" type="ORF">LVIROSA_LOCUS35381</name>
</gene>
<dbReference type="Proteomes" id="UP001157418">
    <property type="component" value="Unassembled WGS sequence"/>
</dbReference>
<dbReference type="EMBL" id="CAKMRJ010005634">
    <property type="protein sequence ID" value="CAH1449927.1"/>
    <property type="molecule type" value="Genomic_DNA"/>
</dbReference>
<keyword evidence="3" id="KW-1185">Reference proteome</keyword>
<reference evidence="2 3" key="1">
    <citation type="submission" date="2022-01" db="EMBL/GenBank/DDBJ databases">
        <authorList>
            <person name="Xiong W."/>
            <person name="Schranz E."/>
        </authorList>
    </citation>
    <scope>NUCLEOTIDE SEQUENCE [LARGE SCALE GENOMIC DNA]</scope>
</reference>
<sequence length="185" mass="19738">MLDAKENIPLAYGEGTSKIGCSTRDMTCRGENMYNRKESLKENIGKMSRADNGISYIDDNGDSTKSIQGGGCVNNDVSCNDLSGQHIKTKNKSFVNNNEYLNIEKNEVITNNRNNRNNNGSHNNIGNKSGSNNSDINGNVSQNGNQTVNGFGSGNNNSVGIGEGSGNGNNAFNYSEGSPKDPSSK</sequence>
<name>A0AAU9PJR9_9ASTR</name>
<evidence type="ECO:0000256" key="1">
    <source>
        <dbReference type="SAM" id="MobiDB-lite"/>
    </source>
</evidence>
<organism evidence="2 3">
    <name type="scientific">Lactuca virosa</name>
    <dbReference type="NCBI Taxonomy" id="75947"/>
    <lineage>
        <taxon>Eukaryota</taxon>
        <taxon>Viridiplantae</taxon>
        <taxon>Streptophyta</taxon>
        <taxon>Embryophyta</taxon>
        <taxon>Tracheophyta</taxon>
        <taxon>Spermatophyta</taxon>
        <taxon>Magnoliopsida</taxon>
        <taxon>eudicotyledons</taxon>
        <taxon>Gunneridae</taxon>
        <taxon>Pentapetalae</taxon>
        <taxon>asterids</taxon>
        <taxon>campanulids</taxon>
        <taxon>Asterales</taxon>
        <taxon>Asteraceae</taxon>
        <taxon>Cichorioideae</taxon>
        <taxon>Cichorieae</taxon>
        <taxon>Lactucinae</taxon>
        <taxon>Lactuca</taxon>
    </lineage>
</organism>
<comment type="caution">
    <text evidence="2">The sequence shown here is derived from an EMBL/GenBank/DDBJ whole genome shotgun (WGS) entry which is preliminary data.</text>
</comment>
<proteinExistence type="predicted"/>
<evidence type="ECO:0000313" key="3">
    <source>
        <dbReference type="Proteomes" id="UP001157418"/>
    </source>
</evidence>
<protein>
    <submittedName>
        <fullName evidence="2">Uncharacterized protein</fullName>
    </submittedName>
</protein>
<feature type="compositionally biased region" description="Low complexity" evidence="1">
    <location>
        <begin position="111"/>
        <end position="139"/>
    </location>
</feature>
<dbReference type="AlphaFoldDB" id="A0AAU9PJR9"/>
<evidence type="ECO:0000313" key="2">
    <source>
        <dbReference type="EMBL" id="CAH1449927.1"/>
    </source>
</evidence>
<feature type="region of interest" description="Disordered" evidence="1">
    <location>
        <begin position="107"/>
        <end position="185"/>
    </location>
</feature>